<dbReference type="InterPro" id="IPR036864">
    <property type="entry name" value="Zn2-C6_fun-type_DNA-bd_sf"/>
</dbReference>
<feature type="domain" description="Zn(2)-C6 fungal-type" evidence="3">
    <location>
        <begin position="13"/>
        <end position="43"/>
    </location>
</feature>
<accession>A0A0B7JYK0</accession>
<feature type="region of interest" description="Disordered" evidence="2">
    <location>
        <begin position="86"/>
        <end position="107"/>
    </location>
</feature>
<dbReference type="SMART" id="SM00066">
    <property type="entry name" value="GAL4"/>
    <property type="match status" value="1"/>
</dbReference>
<dbReference type="PANTHER" id="PTHR47785">
    <property type="entry name" value="ZN(II)2CYS6 TRANSCRIPTION FACTOR (EUROFUNG)-RELATED-RELATED"/>
    <property type="match status" value="1"/>
</dbReference>
<dbReference type="CDD" id="cd00067">
    <property type="entry name" value="GAL4"/>
    <property type="match status" value="1"/>
</dbReference>
<proteinExistence type="predicted"/>
<evidence type="ECO:0000256" key="2">
    <source>
        <dbReference type="SAM" id="MobiDB-lite"/>
    </source>
</evidence>
<dbReference type="SUPFAM" id="SSF57701">
    <property type="entry name" value="Zn2/Cys6 DNA-binding domain"/>
    <property type="match status" value="1"/>
</dbReference>
<dbReference type="EMBL" id="CDPU01000010">
    <property type="protein sequence ID" value="CEO48302.1"/>
    <property type="molecule type" value="Genomic_DNA"/>
</dbReference>
<evidence type="ECO:0000313" key="4">
    <source>
        <dbReference type="EMBL" id="CEO48302.1"/>
    </source>
</evidence>
<dbReference type="GO" id="GO:0008270">
    <property type="term" value="F:zinc ion binding"/>
    <property type="evidence" value="ECO:0007669"/>
    <property type="project" value="InterPro"/>
</dbReference>
<dbReference type="GO" id="GO:0000981">
    <property type="term" value="F:DNA-binding transcription factor activity, RNA polymerase II-specific"/>
    <property type="evidence" value="ECO:0007669"/>
    <property type="project" value="InterPro"/>
</dbReference>
<dbReference type="PROSITE" id="PS00463">
    <property type="entry name" value="ZN2_CY6_FUNGAL_1"/>
    <property type="match status" value="1"/>
</dbReference>
<keyword evidence="1" id="KW-0539">Nucleus</keyword>
<dbReference type="Pfam" id="PF00172">
    <property type="entry name" value="Zn_clus"/>
    <property type="match status" value="1"/>
</dbReference>
<gene>
    <name evidence="4" type="ORF">BN869_000004359_1</name>
</gene>
<dbReference type="PROSITE" id="PS50048">
    <property type="entry name" value="ZN2_CY6_FUNGAL_2"/>
    <property type="match status" value="1"/>
</dbReference>
<dbReference type="Gene3D" id="4.10.240.10">
    <property type="entry name" value="Zn(2)-C6 fungal-type DNA-binding domain"/>
    <property type="match status" value="1"/>
</dbReference>
<protein>
    <recommendedName>
        <fullName evidence="3">Zn(2)-C6 fungal-type domain-containing protein</fullName>
    </recommendedName>
</protein>
<organism evidence="4">
    <name type="scientific">Bionectria ochroleuca</name>
    <name type="common">Gliocladium roseum</name>
    <dbReference type="NCBI Taxonomy" id="29856"/>
    <lineage>
        <taxon>Eukaryota</taxon>
        <taxon>Fungi</taxon>
        <taxon>Dikarya</taxon>
        <taxon>Ascomycota</taxon>
        <taxon>Pezizomycotina</taxon>
        <taxon>Sordariomycetes</taxon>
        <taxon>Hypocreomycetidae</taxon>
        <taxon>Hypocreales</taxon>
        <taxon>Bionectriaceae</taxon>
        <taxon>Clonostachys</taxon>
    </lineage>
</organism>
<dbReference type="InterPro" id="IPR053181">
    <property type="entry name" value="EcdB-like_regulator"/>
</dbReference>
<sequence length="420" mass="47190">MDGIAPRRQALNACDSCRQRKTKCDELKPSCGRCTRLGLECAYVETVVSKKNLSVSELNDTLKRMDNKLEALTHLVKSQSQTLQQHRDHANHAFSNPSPSVHHTLGPFTPIAPFDAASPHSSSIPYLDTGRIRDELSLTQKHSTAPQHLLTWPCSPINLSEKQLQYPTQLEIQRSKIPAISHISCESPQTSQGSSWLLQLSMSELSRLTQGYFLHFHPSCLILDEGHFYGFHLNHAMRTSFAESLDACLVVLVCALGAVASRFLEGIEWPGENDENTGLSFFNVAQEMLLHVEGPNWASVQLFFSSKLRVYDAWRFIHRACSTILILVPLQDQLEAHQAQLFWIAYLQESGLGKLAGSVALPLVPDAGTDRHHAKYQFFFLALISMRKLLNRITDTMKLLVPPALLVRNDLKRFSLPMNE</sequence>
<name>A0A0B7JYK0_BIOOC</name>
<evidence type="ECO:0000256" key="1">
    <source>
        <dbReference type="ARBA" id="ARBA00023242"/>
    </source>
</evidence>
<dbReference type="CDD" id="cd12148">
    <property type="entry name" value="fungal_TF_MHR"/>
    <property type="match status" value="1"/>
</dbReference>
<reference evidence="4" key="1">
    <citation type="submission" date="2015-01" db="EMBL/GenBank/DDBJ databases">
        <authorList>
            <person name="Durling Mikael"/>
        </authorList>
    </citation>
    <scope>NUCLEOTIDE SEQUENCE</scope>
</reference>
<evidence type="ECO:0000259" key="3">
    <source>
        <dbReference type="PROSITE" id="PS50048"/>
    </source>
</evidence>
<dbReference type="AlphaFoldDB" id="A0A0B7JYK0"/>
<dbReference type="InterPro" id="IPR001138">
    <property type="entry name" value="Zn2Cys6_DnaBD"/>
</dbReference>